<dbReference type="EMBL" id="JACEIK010002288">
    <property type="protein sequence ID" value="MCD9560239.1"/>
    <property type="molecule type" value="Genomic_DNA"/>
</dbReference>
<feature type="region of interest" description="Disordered" evidence="1">
    <location>
        <begin position="50"/>
        <end position="87"/>
    </location>
</feature>
<gene>
    <name evidence="2" type="ORF">HAX54_018743</name>
</gene>
<comment type="caution">
    <text evidence="2">The sequence shown here is derived from an EMBL/GenBank/DDBJ whole genome shotgun (WGS) entry which is preliminary data.</text>
</comment>
<evidence type="ECO:0000313" key="3">
    <source>
        <dbReference type="Proteomes" id="UP000823775"/>
    </source>
</evidence>
<evidence type="ECO:0000313" key="2">
    <source>
        <dbReference type="EMBL" id="MCD9560239.1"/>
    </source>
</evidence>
<accession>A0ABS8UQ82</accession>
<reference evidence="2 3" key="1">
    <citation type="journal article" date="2021" name="BMC Genomics">
        <title>Datura genome reveals duplications of psychoactive alkaloid biosynthetic genes and high mutation rate following tissue culture.</title>
        <authorList>
            <person name="Rajewski A."/>
            <person name="Carter-House D."/>
            <person name="Stajich J."/>
            <person name="Litt A."/>
        </authorList>
    </citation>
    <scope>NUCLEOTIDE SEQUENCE [LARGE SCALE GENOMIC DNA]</scope>
    <source>
        <strain evidence="2">AR-01</strain>
    </source>
</reference>
<keyword evidence="3" id="KW-1185">Reference proteome</keyword>
<protein>
    <submittedName>
        <fullName evidence="2">Uncharacterized protein</fullName>
    </submittedName>
</protein>
<dbReference type="Proteomes" id="UP000823775">
    <property type="component" value="Unassembled WGS sequence"/>
</dbReference>
<evidence type="ECO:0000256" key="1">
    <source>
        <dbReference type="SAM" id="MobiDB-lite"/>
    </source>
</evidence>
<organism evidence="2 3">
    <name type="scientific">Datura stramonium</name>
    <name type="common">Jimsonweed</name>
    <name type="synonym">Common thornapple</name>
    <dbReference type="NCBI Taxonomy" id="4076"/>
    <lineage>
        <taxon>Eukaryota</taxon>
        <taxon>Viridiplantae</taxon>
        <taxon>Streptophyta</taxon>
        <taxon>Embryophyta</taxon>
        <taxon>Tracheophyta</taxon>
        <taxon>Spermatophyta</taxon>
        <taxon>Magnoliopsida</taxon>
        <taxon>eudicotyledons</taxon>
        <taxon>Gunneridae</taxon>
        <taxon>Pentapetalae</taxon>
        <taxon>asterids</taxon>
        <taxon>lamiids</taxon>
        <taxon>Solanales</taxon>
        <taxon>Solanaceae</taxon>
        <taxon>Solanoideae</taxon>
        <taxon>Datureae</taxon>
        <taxon>Datura</taxon>
    </lineage>
</organism>
<name>A0ABS8UQ82_DATST</name>
<feature type="compositionally biased region" description="Acidic residues" evidence="1">
    <location>
        <begin position="50"/>
        <end position="59"/>
    </location>
</feature>
<proteinExistence type="predicted"/>
<sequence>MQDVIKTKEPEGKQGPELSIKEHLHQLNMDYPLSEHLRSLYRVGLGFEESFDDDDATDEEQAKVDSDDDGDDSEMEKATFSSINYED</sequence>